<keyword evidence="1" id="KW-0732">Signal</keyword>
<dbReference type="EMBL" id="JAUKPO010000019">
    <property type="protein sequence ID" value="MDO1449422.1"/>
    <property type="molecule type" value="Genomic_DNA"/>
</dbReference>
<keyword evidence="3" id="KW-1185">Reference proteome</keyword>
<evidence type="ECO:0000313" key="2">
    <source>
        <dbReference type="EMBL" id="MDO1449422.1"/>
    </source>
</evidence>
<feature type="signal peptide" evidence="1">
    <location>
        <begin position="1"/>
        <end position="24"/>
    </location>
</feature>
<reference evidence="2" key="1">
    <citation type="submission" date="2023-07" db="EMBL/GenBank/DDBJ databases">
        <title>The genome sequence of Rhodocytophaga aerolata KACC 12507.</title>
        <authorList>
            <person name="Zhang X."/>
        </authorList>
    </citation>
    <scope>NUCLEOTIDE SEQUENCE</scope>
    <source>
        <strain evidence="2">KACC 12507</strain>
    </source>
</reference>
<gene>
    <name evidence="2" type="ORF">Q0590_24315</name>
</gene>
<organism evidence="2 3">
    <name type="scientific">Rhodocytophaga aerolata</name>
    <dbReference type="NCBI Taxonomy" id="455078"/>
    <lineage>
        <taxon>Bacteria</taxon>
        <taxon>Pseudomonadati</taxon>
        <taxon>Bacteroidota</taxon>
        <taxon>Cytophagia</taxon>
        <taxon>Cytophagales</taxon>
        <taxon>Rhodocytophagaceae</taxon>
        <taxon>Rhodocytophaga</taxon>
    </lineage>
</organism>
<name>A0ABT8RBG2_9BACT</name>
<protein>
    <submittedName>
        <fullName evidence="2">Uncharacterized protein</fullName>
    </submittedName>
</protein>
<proteinExistence type="predicted"/>
<sequence length="188" mass="21066">MNKRLTIPLCIGVMFFSGIASSLAQTKEIMKARWPVGTKQESHGFTILRETGDNAAKQITNISYMPLPLLIEEAKTTAETEKWTAEQLAIRLSKLQGQGSGGRVQVYISRPTTEAANASNFTLLVENEQGKELYREEFDPETALQSAGRSNLFEAYIPIEIGSIFYVSLIDELSRPTPSYRFLIRKKD</sequence>
<evidence type="ECO:0000256" key="1">
    <source>
        <dbReference type="SAM" id="SignalP"/>
    </source>
</evidence>
<evidence type="ECO:0000313" key="3">
    <source>
        <dbReference type="Proteomes" id="UP001168528"/>
    </source>
</evidence>
<dbReference type="Proteomes" id="UP001168528">
    <property type="component" value="Unassembled WGS sequence"/>
</dbReference>
<dbReference type="RefSeq" id="WP_302040225.1">
    <property type="nucleotide sequence ID" value="NZ_JAUKPO010000019.1"/>
</dbReference>
<accession>A0ABT8RBG2</accession>
<comment type="caution">
    <text evidence="2">The sequence shown here is derived from an EMBL/GenBank/DDBJ whole genome shotgun (WGS) entry which is preliminary data.</text>
</comment>
<feature type="chain" id="PRO_5046627553" evidence="1">
    <location>
        <begin position="25"/>
        <end position="188"/>
    </location>
</feature>